<evidence type="ECO:0000313" key="5">
    <source>
        <dbReference type="Proteomes" id="UP001497457"/>
    </source>
</evidence>
<dbReference type="PANTHER" id="PTHR36735:SF1">
    <property type="entry name" value="TRANSMEMBRANE PROTEIN"/>
    <property type="match status" value="1"/>
</dbReference>
<evidence type="ECO:0000256" key="2">
    <source>
        <dbReference type="SAM" id="Phobius"/>
    </source>
</evidence>
<dbReference type="PANTHER" id="PTHR36735">
    <property type="entry name" value="TRANSMEMBRANE PROTEIN"/>
    <property type="match status" value="1"/>
</dbReference>
<feature type="transmembrane region" description="Helical" evidence="2">
    <location>
        <begin position="126"/>
        <end position="147"/>
    </location>
</feature>
<evidence type="ECO:0000256" key="1">
    <source>
        <dbReference type="SAM" id="MobiDB-lite"/>
    </source>
</evidence>
<feature type="transmembrane region" description="Helical" evidence="2">
    <location>
        <begin position="79"/>
        <end position="106"/>
    </location>
</feature>
<feature type="compositionally biased region" description="Basic and acidic residues" evidence="1">
    <location>
        <begin position="158"/>
        <end position="172"/>
    </location>
</feature>
<dbReference type="EMBL" id="OZ075123">
    <property type="protein sequence ID" value="CAL4913767.1"/>
    <property type="molecule type" value="Genomic_DNA"/>
</dbReference>
<dbReference type="AlphaFoldDB" id="A0ABC8X9F9"/>
<evidence type="ECO:0000313" key="3">
    <source>
        <dbReference type="EMBL" id="CAL4913767.1"/>
    </source>
</evidence>
<keyword evidence="2" id="KW-0472">Membrane</keyword>
<sequence length="185" mass="20316">MAAAAASSLSVLPLAPRRPLLLMRAARNAKVGGASSPLRLARFRLWRGRSVAAAVAGEAELPLEEAEAAMRVAADDDSVTATVVSVLLTLAFVGLSLLTLGVSAWASMSGEPVYRWMVVVDADDHAGLLFLAWLSTLCAMQVIYLSVQDFLQKREKEKFEKEEAEKQKEEARKKRAKSRKKRRNY</sequence>
<reference evidence="4 5" key="2">
    <citation type="submission" date="2024-10" db="EMBL/GenBank/DDBJ databases">
        <authorList>
            <person name="Ryan C."/>
        </authorList>
    </citation>
    <scope>NUCLEOTIDE SEQUENCE [LARGE SCALE GENOMIC DNA]</scope>
</reference>
<evidence type="ECO:0000313" key="4">
    <source>
        <dbReference type="EMBL" id="CAL4921981.1"/>
    </source>
</evidence>
<reference evidence="5" key="1">
    <citation type="submission" date="2024-06" db="EMBL/GenBank/DDBJ databases">
        <authorList>
            <person name="Ryan C."/>
        </authorList>
    </citation>
    <scope>NUCLEOTIDE SEQUENCE [LARGE SCALE GENOMIC DNA]</scope>
</reference>
<proteinExistence type="predicted"/>
<keyword evidence="5" id="KW-1185">Reference proteome</keyword>
<keyword evidence="2" id="KW-0812">Transmembrane</keyword>
<organism evidence="4 5">
    <name type="scientific">Urochloa decumbens</name>
    <dbReference type="NCBI Taxonomy" id="240449"/>
    <lineage>
        <taxon>Eukaryota</taxon>
        <taxon>Viridiplantae</taxon>
        <taxon>Streptophyta</taxon>
        <taxon>Embryophyta</taxon>
        <taxon>Tracheophyta</taxon>
        <taxon>Spermatophyta</taxon>
        <taxon>Magnoliopsida</taxon>
        <taxon>Liliopsida</taxon>
        <taxon>Poales</taxon>
        <taxon>Poaceae</taxon>
        <taxon>PACMAD clade</taxon>
        <taxon>Panicoideae</taxon>
        <taxon>Panicodae</taxon>
        <taxon>Paniceae</taxon>
        <taxon>Melinidinae</taxon>
        <taxon>Urochloa</taxon>
    </lineage>
</organism>
<name>A0ABC8X9F9_9POAL</name>
<keyword evidence="2" id="KW-1133">Transmembrane helix</keyword>
<feature type="region of interest" description="Disordered" evidence="1">
    <location>
        <begin position="158"/>
        <end position="185"/>
    </location>
</feature>
<protein>
    <submittedName>
        <fullName evidence="4">Uncharacterized protein</fullName>
    </submittedName>
</protein>
<dbReference type="Proteomes" id="UP001497457">
    <property type="component" value="Chromosome 14rd"/>
</dbReference>
<gene>
    <name evidence="3" type="ORF">URODEC1_LOCUS16462</name>
    <name evidence="4" type="ORF">URODEC1_LOCUS21406</name>
</gene>
<dbReference type="Proteomes" id="UP001497457">
    <property type="component" value="Chromosome 13rd"/>
</dbReference>
<dbReference type="EMBL" id="OZ075124">
    <property type="protein sequence ID" value="CAL4921981.1"/>
    <property type="molecule type" value="Genomic_DNA"/>
</dbReference>
<feature type="compositionally biased region" description="Basic residues" evidence="1">
    <location>
        <begin position="173"/>
        <end position="185"/>
    </location>
</feature>
<accession>A0ABC8X9F9</accession>